<dbReference type="PANTHER" id="PTHR11717">
    <property type="entry name" value="LOW MOLECULAR WEIGHT PROTEIN TYROSINE PHOSPHATASE"/>
    <property type="match status" value="1"/>
</dbReference>
<keyword evidence="4" id="KW-0904">Protein phosphatase</keyword>
<evidence type="ECO:0000256" key="5">
    <source>
        <dbReference type="ARBA" id="ARBA00051722"/>
    </source>
</evidence>
<gene>
    <name evidence="8" type="ORF">FC96_GL000784</name>
</gene>
<evidence type="ECO:0000256" key="3">
    <source>
        <dbReference type="ARBA" id="ARBA00022801"/>
    </source>
</evidence>
<dbReference type="PRINTS" id="PR00719">
    <property type="entry name" value="LMWPTPASE"/>
</dbReference>
<dbReference type="PATRIC" id="fig|1302272.5.peg.784"/>
<evidence type="ECO:0000256" key="1">
    <source>
        <dbReference type="ARBA" id="ARBA00011063"/>
    </source>
</evidence>
<dbReference type="EC" id="3.1.3.48" evidence="2"/>
<evidence type="ECO:0000256" key="6">
    <source>
        <dbReference type="PIRSR" id="PIRSR617867-1"/>
    </source>
</evidence>
<organism evidence="8 9">
    <name type="scientific">Secundilactobacillus kimchicus JCM 15530</name>
    <dbReference type="NCBI Taxonomy" id="1302272"/>
    <lineage>
        <taxon>Bacteria</taxon>
        <taxon>Bacillati</taxon>
        <taxon>Bacillota</taxon>
        <taxon>Bacilli</taxon>
        <taxon>Lactobacillales</taxon>
        <taxon>Lactobacillaceae</taxon>
        <taxon>Secundilactobacillus</taxon>
    </lineage>
</organism>
<dbReference type="InterPro" id="IPR023485">
    <property type="entry name" value="Ptyr_pPase"/>
</dbReference>
<protein>
    <recommendedName>
        <fullName evidence="2">protein-tyrosine-phosphatase</fullName>
        <ecNumber evidence="2">3.1.3.48</ecNumber>
    </recommendedName>
</protein>
<evidence type="ECO:0000259" key="7">
    <source>
        <dbReference type="SMART" id="SM00226"/>
    </source>
</evidence>
<feature type="active site" description="Nucleophile" evidence="6">
    <location>
        <position position="40"/>
    </location>
</feature>
<accession>A0A0R1HUN1</accession>
<dbReference type="InterPro" id="IPR050438">
    <property type="entry name" value="LMW_PTPase"/>
</dbReference>
<evidence type="ECO:0000313" key="9">
    <source>
        <dbReference type="Proteomes" id="UP000050911"/>
    </source>
</evidence>
<feature type="domain" description="Phosphotyrosine protein phosphatase I" evidence="7">
    <location>
        <begin position="34"/>
        <end position="182"/>
    </location>
</feature>
<dbReference type="InterPro" id="IPR017867">
    <property type="entry name" value="Tyr_phospatase_low_mol_wt"/>
</dbReference>
<proteinExistence type="inferred from homology"/>
<dbReference type="Proteomes" id="UP000050911">
    <property type="component" value="Unassembled WGS sequence"/>
</dbReference>
<reference evidence="8 9" key="1">
    <citation type="journal article" date="2015" name="Genome Announc.">
        <title>Expanding the biotechnology potential of lactobacilli through comparative genomics of 213 strains and associated genera.</title>
        <authorList>
            <person name="Sun Z."/>
            <person name="Harris H.M."/>
            <person name="McCann A."/>
            <person name="Guo C."/>
            <person name="Argimon S."/>
            <person name="Zhang W."/>
            <person name="Yang X."/>
            <person name="Jeffery I.B."/>
            <person name="Cooney J.C."/>
            <person name="Kagawa T.F."/>
            <person name="Liu W."/>
            <person name="Song Y."/>
            <person name="Salvetti E."/>
            <person name="Wrobel A."/>
            <person name="Rasinkangas P."/>
            <person name="Parkhill J."/>
            <person name="Rea M.C."/>
            <person name="O'Sullivan O."/>
            <person name="Ritari J."/>
            <person name="Douillard F.P."/>
            <person name="Paul Ross R."/>
            <person name="Yang R."/>
            <person name="Briner A.E."/>
            <person name="Felis G.E."/>
            <person name="de Vos W.M."/>
            <person name="Barrangou R."/>
            <person name="Klaenhammer T.R."/>
            <person name="Caufield P.W."/>
            <person name="Cui Y."/>
            <person name="Zhang H."/>
            <person name="O'Toole P.W."/>
        </authorList>
    </citation>
    <scope>NUCLEOTIDE SEQUENCE [LARGE SCALE GENOMIC DNA]</scope>
    <source>
        <strain evidence="8 9">JCM 15530</strain>
    </source>
</reference>
<evidence type="ECO:0000313" key="8">
    <source>
        <dbReference type="EMBL" id="KRK47018.1"/>
    </source>
</evidence>
<dbReference type="SUPFAM" id="SSF52788">
    <property type="entry name" value="Phosphotyrosine protein phosphatases I"/>
    <property type="match status" value="1"/>
</dbReference>
<sequence>MFCLEISHRKWFLTAFHQFSNMDGSHHTKEELMTNVLFVCLGNICRSPMAEAIFRDLIKTRGLTNQIAIDSCATSAEEAGNPPHSGAQAVMKAHHLDYGDMRSRPITESDFKWADWIITMDNQNVFNLKRLAPSATDAAKIHLCLDIVPGMAGQEIPDPWYTHRFNETYASLAEALPLWLDKIQAN</sequence>
<dbReference type="AlphaFoldDB" id="A0A0R1HUN1"/>
<dbReference type="Gene3D" id="3.40.50.2300">
    <property type="match status" value="1"/>
</dbReference>
<comment type="catalytic activity">
    <reaction evidence="5">
        <text>O-phospho-L-tyrosyl-[protein] + H2O = L-tyrosyl-[protein] + phosphate</text>
        <dbReference type="Rhea" id="RHEA:10684"/>
        <dbReference type="Rhea" id="RHEA-COMP:10136"/>
        <dbReference type="Rhea" id="RHEA-COMP:20101"/>
        <dbReference type="ChEBI" id="CHEBI:15377"/>
        <dbReference type="ChEBI" id="CHEBI:43474"/>
        <dbReference type="ChEBI" id="CHEBI:46858"/>
        <dbReference type="ChEBI" id="CHEBI:61978"/>
        <dbReference type="EC" id="3.1.3.48"/>
    </reaction>
</comment>
<dbReference type="SMART" id="SM00226">
    <property type="entry name" value="LMWPc"/>
    <property type="match status" value="1"/>
</dbReference>
<dbReference type="EMBL" id="AZCX01000013">
    <property type="protein sequence ID" value="KRK47018.1"/>
    <property type="molecule type" value="Genomic_DNA"/>
</dbReference>
<comment type="similarity">
    <text evidence="1">Belongs to the low molecular weight phosphotyrosine protein phosphatase family.</text>
</comment>
<feature type="active site" evidence="6">
    <location>
        <position position="46"/>
    </location>
</feature>
<dbReference type="InterPro" id="IPR036196">
    <property type="entry name" value="Ptyr_pPase_sf"/>
</dbReference>
<keyword evidence="3" id="KW-0378">Hydrolase</keyword>
<keyword evidence="9" id="KW-1185">Reference proteome</keyword>
<dbReference type="CDD" id="cd16343">
    <property type="entry name" value="LMWPTP"/>
    <property type="match status" value="1"/>
</dbReference>
<evidence type="ECO:0000256" key="2">
    <source>
        <dbReference type="ARBA" id="ARBA00013064"/>
    </source>
</evidence>
<dbReference type="STRING" id="1302272.FC96_GL000784"/>
<name>A0A0R1HUN1_9LACO</name>
<feature type="active site" description="Proton donor" evidence="6">
    <location>
        <position position="158"/>
    </location>
</feature>
<evidence type="ECO:0000256" key="4">
    <source>
        <dbReference type="ARBA" id="ARBA00022912"/>
    </source>
</evidence>
<dbReference type="Pfam" id="PF01451">
    <property type="entry name" value="LMWPc"/>
    <property type="match status" value="1"/>
</dbReference>
<comment type="caution">
    <text evidence="8">The sequence shown here is derived from an EMBL/GenBank/DDBJ whole genome shotgun (WGS) entry which is preliminary data.</text>
</comment>
<dbReference type="GO" id="GO:0004725">
    <property type="term" value="F:protein tyrosine phosphatase activity"/>
    <property type="evidence" value="ECO:0007669"/>
    <property type="project" value="UniProtKB-EC"/>
</dbReference>
<dbReference type="PANTHER" id="PTHR11717:SF7">
    <property type="entry name" value="LOW MOLECULAR WEIGHT PHOSPHOTYROSINE PROTEIN PHOSPHATASE"/>
    <property type="match status" value="1"/>
</dbReference>